<dbReference type="Pfam" id="PF02826">
    <property type="entry name" value="2-Hacid_dh_C"/>
    <property type="match status" value="1"/>
</dbReference>
<dbReference type="PROSITE" id="PS00671">
    <property type="entry name" value="D_2_HYDROXYACID_DH_3"/>
    <property type="match status" value="1"/>
</dbReference>
<dbReference type="InterPro" id="IPR050223">
    <property type="entry name" value="D-isomer_2-hydroxyacid_DH"/>
</dbReference>
<dbReference type="InterPro" id="IPR006140">
    <property type="entry name" value="D-isomer_DH_NAD-bd"/>
</dbReference>
<dbReference type="InterPro" id="IPR036291">
    <property type="entry name" value="NAD(P)-bd_dom_sf"/>
</dbReference>
<accession>A0ABP9GDC7</accession>
<dbReference type="RefSeq" id="WP_345478610.1">
    <property type="nucleotide sequence ID" value="NZ_BAABLW010000007.1"/>
</dbReference>
<evidence type="ECO:0000313" key="8">
    <source>
        <dbReference type="Proteomes" id="UP001500368"/>
    </source>
</evidence>
<keyword evidence="3" id="KW-0520">NAD</keyword>
<evidence type="ECO:0000256" key="1">
    <source>
        <dbReference type="ARBA" id="ARBA00005854"/>
    </source>
</evidence>
<gene>
    <name evidence="7" type="ORF">GCM10025790_28160</name>
</gene>
<comment type="caution">
    <text evidence="7">The sequence shown here is derived from an EMBL/GenBank/DDBJ whole genome shotgun (WGS) entry which is preliminary data.</text>
</comment>
<dbReference type="CDD" id="cd05301">
    <property type="entry name" value="GDH"/>
    <property type="match status" value="1"/>
</dbReference>
<dbReference type="Proteomes" id="UP001500368">
    <property type="component" value="Unassembled WGS sequence"/>
</dbReference>
<proteinExistence type="inferred from homology"/>
<evidence type="ECO:0000313" key="7">
    <source>
        <dbReference type="EMBL" id="GAA4928154.1"/>
    </source>
</evidence>
<comment type="similarity">
    <text evidence="1 4">Belongs to the D-isomer specific 2-hydroxyacid dehydrogenase family.</text>
</comment>
<feature type="domain" description="D-isomer specific 2-hydroxyacid dehydrogenase catalytic" evidence="5">
    <location>
        <begin position="31"/>
        <end position="323"/>
    </location>
</feature>
<dbReference type="PANTHER" id="PTHR10996:SF178">
    <property type="entry name" value="2-HYDROXYACID DEHYDROGENASE YGL185C-RELATED"/>
    <property type="match status" value="1"/>
</dbReference>
<name>A0ABP9GDC7_9MICC</name>
<keyword evidence="8" id="KW-1185">Reference proteome</keyword>
<dbReference type="EMBL" id="BAABLW010000007">
    <property type="protein sequence ID" value="GAA4928154.1"/>
    <property type="molecule type" value="Genomic_DNA"/>
</dbReference>
<dbReference type="Gene3D" id="3.40.50.720">
    <property type="entry name" value="NAD(P)-binding Rossmann-like Domain"/>
    <property type="match status" value="2"/>
</dbReference>
<evidence type="ECO:0000256" key="2">
    <source>
        <dbReference type="ARBA" id="ARBA00023002"/>
    </source>
</evidence>
<keyword evidence="2 4" id="KW-0560">Oxidoreductase</keyword>
<evidence type="ECO:0000259" key="5">
    <source>
        <dbReference type="Pfam" id="PF00389"/>
    </source>
</evidence>
<dbReference type="InterPro" id="IPR029753">
    <property type="entry name" value="D-isomer_DH_CS"/>
</dbReference>
<reference evidence="8" key="1">
    <citation type="journal article" date="2019" name="Int. J. Syst. Evol. Microbiol.">
        <title>The Global Catalogue of Microorganisms (GCM) 10K type strain sequencing project: providing services to taxonomists for standard genome sequencing and annotation.</title>
        <authorList>
            <consortium name="The Broad Institute Genomics Platform"/>
            <consortium name="The Broad Institute Genome Sequencing Center for Infectious Disease"/>
            <person name="Wu L."/>
            <person name="Ma J."/>
        </authorList>
    </citation>
    <scope>NUCLEOTIDE SEQUENCE [LARGE SCALE GENOMIC DNA]</scope>
    <source>
        <strain evidence="8">JCM 19129</strain>
    </source>
</reference>
<dbReference type="PANTHER" id="PTHR10996">
    <property type="entry name" value="2-HYDROXYACID DEHYDROGENASE-RELATED"/>
    <property type="match status" value="1"/>
</dbReference>
<dbReference type="SUPFAM" id="SSF52283">
    <property type="entry name" value="Formate/glycerate dehydrogenase catalytic domain-like"/>
    <property type="match status" value="1"/>
</dbReference>
<evidence type="ECO:0000259" key="6">
    <source>
        <dbReference type="Pfam" id="PF02826"/>
    </source>
</evidence>
<feature type="domain" description="D-isomer specific 2-hydroxyacid dehydrogenase NAD-binding" evidence="6">
    <location>
        <begin position="114"/>
        <end position="292"/>
    </location>
</feature>
<dbReference type="SUPFAM" id="SSF51735">
    <property type="entry name" value="NAD(P)-binding Rossmann-fold domains"/>
    <property type="match status" value="1"/>
</dbReference>
<organism evidence="7 8">
    <name type="scientific">Nesterenkonia rhizosphaerae</name>
    <dbReference type="NCBI Taxonomy" id="1348272"/>
    <lineage>
        <taxon>Bacteria</taxon>
        <taxon>Bacillati</taxon>
        <taxon>Actinomycetota</taxon>
        <taxon>Actinomycetes</taxon>
        <taxon>Micrococcales</taxon>
        <taxon>Micrococcaceae</taxon>
        <taxon>Nesterenkonia</taxon>
    </lineage>
</organism>
<dbReference type="InterPro" id="IPR006139">
    <property type="entry name" value="D-isomer_2_OHA_DH_cat_dom"/>
</dbReference>
<evidence type="ECO:0000256" key="4">
    <source>
        <dbReference type="RuleBase" id="RU003719"/>
    </source>
</evidence>
<protein>
    <submittedName>
        <fullName evidence="7">D-glycerate dehydrogenase</fullName>
    </submittedName>
</protein>
<sequence length="328" mass="34302">MTAPHIYVTRSLPGNSLSALHSNELPAVESPPDTPEPPSRAELLSGVAGAEAVLSMVTDRIDAEFLEAAGPQLKIVANMGVGYDNIDLHAAAQRAVTITNTPGVLDDAVADLTMGLLLGSVRRIAEADRFIRSGTAWTWGPRDFVGLDVSAGAVLGIVGLGRIGMAVARRAQAFGMRILATGSRATSEEARALGVVPSTLDDLLPHIDVLSLHCPLDPSTRHLISAAQMQSMRPGSWLINTARGPLVDEEALADALENGHLAGAGLDVHEFEPQVNERLMALDQVVLLPHIGSAGDATRHRMATLAARNIAEVLAGRGPLTPVALPGA</sequence>
<evidence type="ECO:0000256" key="3">
    <source>
        <dbReference type="ARBA" id="ARBA00023027"/>
    </source>
</evidence>
<dbReference type="Pfam" id="PF00389">
    <property type="entry name" value="2-Hacid_dh"/>
    <property type="match status" value="1"/>
</dbReference>